<sequence length="234" mass="26441">MARLLRRLAETRTNSSLLLKTLHSSSSSALLSSSSTTLAAFDENLVRILSSEIAYFSDHNPPYKPMSRFKLYTIQDRPGQQWIRLKSTSYNPGEEIKIDATMFDGAANPNPNPGLSLYKKVEAYESGPRLHISLVVEVLRAGSAFGFVCSAWPDLLAVENAFPLSLSHNGPTGMPYMGRNFKKIEEEAKVAVREYLENRGVDDDMANFLHDYMMNKDKIELIRWLKNIESYVKK</sequence>
<accession>A0A833VVS5</accession>
<comment type="caution">
    <text evidence="1">The sequence shown here is derived from an EMBL/GenBank/DDBJ whole genome shotgun (WGS) entry which is preliminary data.</text>
</comment>
<dbReference type="GO" id="GO:0005759">
    <property type="term" value="C:mitochondrial matrix"/>
    <property type="evidence" value="ECO:0007669"/>
    <property type="project" value="InterPro"/>
</dbReference>
<keyword evidence="2" id="KW-1185">Reference proteome</keyword>
<dbReference type="PANTHER" id="PTHR10826:SF38">
    <property type="entry name" value="OS09G0557400 PROTEIN"/>
    <property type="match status" value="1"/>
</dbReference>
<dbReference type="PANTHER" id="PTHR10826">
    <property type="entry name" value="COMPLEMENT COMPONENT 1"/>
    <property type="match status" value="1"/>
</dbReference>
<dbReference type="InterPro" id="IPR036561">
    <property type="entry name" value="MAM33_sf"/>
</dbReference>
<organism evidence="1 2">
    <name type="scientific">Carex littledalei</name>
    <dbReference type="NCBI Taxonomy" id="544730"/>
    <lineage>
        <taxon>Eukaryota</taxon>
        <taxon>Viridiplantae</taxon>
        <taxon>Streptophyta</taxon>
        <taxon>Embryophyta</taxon>
        <taxon>Tracheophyta</taxon>
        <taxon>Spermatophyta</taxon>
        <taxon>Magnoliopsida</taxon>
        <taxon>Liliopsida</taxon>
        <taxon>Poales</taxon>
        <taxon>Cyperaceae</taxon>
        <taxon>Cyperoideae</taxon>
        <taxon>Cariceae</taxon>
        <taxon>Carex</taxon>
        <taxon>Carex subgen. Euthyceras</taxon>
    </lineage>
</organism>
<dbReference type="OrthoDB" id="278212at2759"/>
<dbReference type="InterPro" id="IPR003428">
    <property type="entry name" value="MAM33"/>
</dbReference>
<protein>
    <submittedName>
        <fullName evidence="1">Mitochondrial glycoprotein</fullName>
    </submittedName>
</protein>
<gene>
    <name evidence="1" type="ORF">FCM35_KLT19636</name>
</gene>
<dbReference type="EMBL" id="SWLB01000008">
    <property type="protein sequence ID" value="KAF3335129.1"/>
    <property type="molecule type" value="Genomic_DNA"/>
</dbReference>
<proteinExistence type="predicted"/>
<dbReference type="SUPFAM" id="SSF54529">
    <property type="entry name" value="Mitochondrial glycoprotein MAM33-like"/>
    <property type="match status" value="1"/>
</dbReference>
<dbReference type="AlphaFoldDB" id="A0A833VVS5"/>
<evidence type="ECO:0000313" key="1">
    <source>
        <dbReference type="EMBL" id="KAF3335129.1"/>
    </source>
</evidence>
<dbReference type="Pfam" id="PF02330">
    <property type="entry name" value="MAM33"/>
    <property type="match status" value="1"/>
</dbReference>
<name>A0A833VVS5_9POAL</name>
<dbReference type="Proteomes" id="UP000623129">
    <property type="component" value="Unassembled WGS sequence"/>
</dbReference>
<dbReference type="Gene3D" id="3.10.280.10">
    <property type="entry name" value="Mitochondrial glycoprotein"/>
    <property type="match status" value="1"/>
</dbReference>
<reference evidence="1" key="1">
    <citation type="submission" date="2020-01" db="EMBL/GenBank/DDBJ databases">
        <title>Genome sequence of Kobresia littledalei, the first chromosome-level genome in the family Cyperaceae.</title>
        <authorList>
            <person name="Qu G."/>
        </authorList>
    </citation>
    <scope>NUCLEOTIDE SEQUENCE</scope>
    <source>
        <strain evidence="1">C.B.Clarke</strain>
        <tissue evidence="1">Leaf</tissue>
    </source>
</reference>
<evidence type="ECO:0000313" key="2">
    <source>
        <dbReference type="Proteomes" id="UP000623129"/>
    </source>
</evidence>